<reference evidence="3 4" key="1">
    <citation type="submission" date="2024-08" db="EMBL/GenBank/DDBJ databases">
        <authorList>
            <person name="Cucini C."/>
            <person name="Frati F."/>
        </authorList>
    </citation>
    <scope>NUCLEOTIDE SEQUENCE [LARGE SCALE GENOMIC DNA]</scope>
</reference>
<keyword evidence="4" id="KW-1185">Reference proteome</keyword>
<evidence type="ECO:0000313" key="3">
    <source>
        <dbReference type="EMBL" id="CAL8108063.1"/>
    </source>
</evidence>
<evidence type="ECO:0000256" key="1">
    <source>
        <dbReference type="SAM" id="MobiDB-lite"/>
    </source>
</evidence>
<name>A0ABP1QLQ1_9HEXA</name>
<dbReference type="Proteomes" id="UP001642540">
    <property type="component" value="Unassembled WGS sequence"/>
</dbReference>
<feature type="compositionally biased region" description="Polar residues" evidence="1">
    <location>
        <begin position="482"/>
        <end position="492"/>
    </location>
</feature>
<dbReference type="Pfam" id="PF00567">
    <property type="entry name" value="TUDOR"/>
    <property type="match status" value="2"/>
</dbReference>
<accession>A0ABP1QLQ1</accession>
<dbReference type="EMBL" id="CAXLJM020000039">
    <property type="protein sequence ID" value="CAL8108063.1"/>
    <property type="molecule type" value="Genomic_DNA"/>
</dbReference>
<evidence type="ECO:0000313" key="4">
    <source>
        <dbReference type="Proteomes" id="UP001642540"/>
    </source>
</evidence>
<proteinExistence type="predicted"/>
<evidence type="ECO:0000259" key="2">
    <source>
        <dbReference type="Pfam" id="PF00567"/>
    </source>
</evidence>
<organism evidence="3 4">
    <name type="scientific">Orchesella dallaii</name>
    <dbReference type="NCBI Taxonomy" id="48710"/>
    <lineage>
        <taxon>Eukaryota</taxon>
        <taxon>Metazoa</taxon>
        <taxon>Ecdysozoa</taxon>
        <taxon>Arthropoda</taxon>
        <taxon>Hexapoda</taxon>
        <taxon>Collembola</taxon>
        <taxon>Entomobryomorpha</taxon>
        <taxon>Entomobryoidea</taxon>
        <taxon>Orchesellidae</taxon>
        <taxon>Orchesellinae</taxon>
        <taxon>Orchesella</taxon>
    </lineage>
</organism>
<dbReference type="SUPFAM" id="SSF63748">
    <property type="entry name" value="Tudor/PWWP/MBT"/>
    <property type="match status" value="2"/>
</dbReference>
<dbReference type="InterPro" id="IPR002999">
    <property type="entry name" value="Tudor"/>
</dbReference>
<feature type="domain" description="Tudor" evidence="2">
    <location>
        <begin position="46"/>
        <end position="165"/>
    </location>
</feature>
<protein>
    <recommendedName>
        <fullName evidence="2">Tudor domain-containing protein</fullName>
    </recommendedName>
</protein>
<feature type="region of interest" description="Disordered" evidence="1">
    <location>
        <begin position="462"/>
        <end position="492"/>
    </location>
</feature>
<gene>
    <name evidence="3" type="ORF">ODALV1_LOCUS12860</name>
</gene>
<feature type="domain" description="Tudor" evidence="2">
    <location>
        <begin position="248"/>
        <end position="377"/>
    </location>
</feature>
<sequence>MLDHIFDCDSDLVDQLSKPDTVNNPRKMDIRLGSPIPKVGGAEIPSGKLLSAVILGVDEKSYFYVRFMDDATKERYNELTGIITEWVRGQSSISADRLQKRVHCIIESGGGNYSRGIISKVKPDPETVTVLLYDEFKQEEVKRSHIFETNEHIMKFKQFVLQCKLIDLDCFLGYPFLKHIFQAYLKKTGGELGRINCNVKIEDHPRYNSIPTVDITFPGKRSNLTFALQEYLPTLGKVEYPAPSVVTKVNIAFVEESGVVWYQNHNKVDLLDMITDILNRYDLKRKTHNRLITLEEYLSWKHPYLLGENRIYVGMNPTDKHFYRVTLNDLNEKGDFIVTYIDYGHDGHLAERNIHCAFLIDPNLCFIPPQCLPIRFSGMKYNIGPKLDQSRFWKYARYPPFSIVLKDTKSSGSDSAIAIPEADILARTPYSSADRKHPGHSLEEVYRFLGAAADFQKHIKQEDDDHATDVNGEINLGDGDADSSNHNGVHHE</sequence>
<comment type="caution">
    <text evidence="3">The sequence shown here is derived from an EMBL/GenBank/DDBJ whole genome shotgun (WGS) entry which is preliminary data.</text>
</comment>
<dbReference type="Gene3D" id="2.30.30.140">
    <property type="match status" value="2"/>
</dbReference>